<evidence type="ECO:0000313" key="1">
    <source>
        <dbReference type="Proteomes" id="UP000095280"/>
    </source>
</evidence>
<protein>
    <submittedName>
        <fullName evidence="2">Reverse transcriptase domain-containing protein</fullName>
    </submittedName>
</protein>
<name>A0A1I8HFM5_9PLAT</name>
<dbReference type="Proteomes" id="UP000095280">
    <property type="component" value="Unplaced"/>
</dbReference>
<sequence length="74" mass="8458">IINALLAAVASQHDGAAFLLHYEVDILFRGVEDQFTAELIDKLHNIQCEKCFIWFHEACIRQSCISTCVFCDRI</sequence>
<accession>A0A1I8HFM5</accession>
<reference evidence="2" key="1">
    <citation type="submission" date="2016-11" db="UniProtKB">
        <authorList>
            <consortium name="WormBaseParasite"/>
        </authorList>
    </citation>
    <scope>IDENTIFICATION</scope>
</reference>
<evidence type="ECO:0000313" key="2">
    <source>
        <dbReference type="WBParaSite" id="maker-uti_cns_0005929-snap-gene-0.7-mRNA-1"/>
    </source>
</evidence>
<dbReference type="WBParaSite" id="maker-uti_cns_0005929-snap-gene-0.7-mRNA-1">
    <property type="protein sequence ID" value="maker-uti_cns_0005929-snap-gene-0.7-mRNA-1"/>
    <property type="gene ID" value="maker-uti_cns_0005929-snap-gene-0.7"/>
</dbReference>
<organism evidence="1 2">
    <name type="scientific">Macrostomum lignano</name>
    <dbReference type="NCBI Taxonomy" id="282301"/>
    <lineage>
        <taxon>Eukaryota</taxon>
        <taxon>Metazoa</taxon>
        <taxon>Spiralia</taxon>
        <taxon>Lophotrochozoa</taxon>
        <taxon>Platyhelminthes</taxon>
        <taxon>Rhabditophora</taxon>
        <taxon>Macrostomorpha</taxon>
        <taxon>Macrostomida</taxon>
        <taxon>Macrostomidae</taxon>
        <taxon>Macrostomum</taxon>
    </lineage>
</organism>
<dbReference type="AlphaFoldDB" id="A0A1I8HFM5"/>
<keyword evidence="1" id="KW-1185">Reference proteome</keyword>
<proteinExistence type="predicted"/>